<keyword evidence="2" id="KW-0645">Protease</keyword>
<keyword evidence="2" id="KW-0378">Hydrolase</keyword>
<name>F2U3W2_SALR5</name>
<dbReference type="eggNOG" id="KOG1282">
    <property type="taxonomic scope" value="Eukaryota"/>
</dbReference>
<dbReference type="RefSeq" id="XP_004996489.1">
    <property type="nucleotide sequence ID" value="XM_004996432.1"/>
</dbReference>
<sequence length="455" mass="50327">MTSCPAASSAATHQPGLHQDIPMERCMVHWILLESERDPKNDPLVVWYQGGPGASSLYGLFVEFGPLRLNELSMQHYNETGVPALIPNEYSWTKFANVLVIDNPPPVGFSYCDPVGPTGNGDSCGAWNDSLVATANHAMLSEWIKQMPDYAHLDMYITGESYAGVYVPTIVRAILNDPRGLNLKGFAVGDGCLGTEVLCGPSGGPYWNVEFMHGHGQFSNKLYNSIQSTCTETELKQGNLSTACHALIQQMNTEIGGYYGYNLYDTCYAQHVFAPNPSSSRQYWSSAVGMGVGGALNDYPCPGDALNIWVNLTEARQALHVPVSSTFFNGDNGAGMKYSLTEPDLLPFYEHVVRNTSLRVLVYNGDTDPGINSFVTQDKYVQYFDSKGLRETETWRPWTLDGKKQVAGYVFGYESNFHYLTIRGSGHMVPEFKPQAAQSMLQFFLADKNWPAYNP</sequence>
<evidence type="ECO:0000256" key="1">
    <source>
        <dbReference type="ARBA" id="ARBA00009431"/>
    </source>
</evidence>
<protein>
    <recommendedName>
        <fullName evidence="2">Carboxypeptidase</fullName>
        <ecNumber evidence="2">3.4.16.-</ecNumber>
    </recommendedName>
</protein>
<dbReference type="OMA" id="DTSCRIH"/>
<keyword evidence="4" id="KW-1185">Reference proteome</keyword>
<dbReference type="EC" id="3.4.16.-" evidence="2"/>
<reference evidence="3" key="1">
    <citation type="submission" date="2009-08" db="EMBL/GenBank/DDBJ databases">
        <title>Annotation of Salpingoeca rosetta.</title>
        <authorList>
            <consortium name="The Broad Institute Genome Sequencing Platform"/>
            <person name="Russ C."/>
            <person name="Cuomo C."/>
            <person name="Burger G."/>
            <person name="Gray M.W."/>
            <person name="Holland P.W.H."/>
            <person name="King N."/>
            <person name="Lang F.B.F."/>
            <person name="Roger A.J."/>
            <person name="Ruiz-Trillo I."/>
            <person name="Young S.K."/>
            <person name="Zeng Q."/>
            <person name="Gargeya S."/>
            <person name="Alvarado L."/>
            <person name="Berlin A."/>
            <person name="Chapman S.B."/>
            <person name="Chen Z."/>
            <person name="Freedman E."/>
            <person name="Gellesch M."/>
            <person name="Goldberg J."/>
            <person name="Griggs A."/>
            <person name="Gujja S."/>
            <person name="Heilman E."/>
            <person name="Heiman D."/>
            <person name="Howarth C."/>
            <person name="Mehta T."/>
            <person name="Neiman D."/>
            <person name="Pearson M."/>
            <person name="Roberts A."/>
            <person name="Saif S."/>
            <person name="Shea T."/>
            <person name="Shenoy N."/>
            <person name="Sisk P."/>
            <person name="Stolte C."/>
            <person name="Sykes S."/>
            <person name="White J."/>
            <person name="Yandava C."/>
            <person name="Haas B."/>
            <person name="Nusbaum C."/>
            <person name="Birren B."/>
        </authorList>
    </citation>
    <scope>NUCLEOTIDE SEQUENCE [LARGE SCALE GENOMIC DNA]</scope>
    <source>
        <strain evidence="3">ATCC 50818</strain>
    </source>
</reference>
<dbReference type="Gene3D" id="3.40.50.1820">
    <property type="entry name" value="alpha/beta hydrolase"/>
    <property type="match status" value="1"/>
</dbReference>
<dbReference type="InterPro" id="IPR018202">
    <property type="entry name" value="Ser_caboxypep_ser_AS"/>
</dbReference>
<dbReference type="OrthoDB" id="443318at2759"/>
<dbReference type="SUPFAM" id="SSF53474">
    <property type="entry name" value="alpha/beta-Hydrolases"/>
    <property type="match status" value="1"/>
</dbReference>
<dbReference type="EMBL" id="GL832960">
    <property type="protein sequence ID" value="EGD82306.1"/>
    <property type="molecule type" value="Genomic_DNA"/>
</dbReference>
<gene>
    <name evidence="3" type="ORF">PTSG_02974</name>
</gene>
<evidence type="ECO:0000313" key="4">
    <source>
        <dbReference type="Proteomes" id="UP000007799"/>
    </source>
</evidence>
<dbReference type="InterPro" id="IPR033124">
    <property type="entry name" value="Ser_caboxypep_his_AS"/>
</dbReference>
<comment type="similarity">
    <text evidence="1 2">Belongs to the peptidase S10 family.</text>
</comment>
<dbReference type="PRINTS" id="PR00724">
    <property type="entry name" value="CRBOXYPTASEC"/>
</dbReference>
<dbReference type="PANTHER" id="PTHR11802">
    <property type="entry name" value="SERINE PROTEASE FAMILY S10 SERINE CARBOXYPEPTIDASE"/>
    <property type="match status" value="1"/>
</dbReference>
<dbReference type="AlphaFoldDB" id="F2U3W2"/>
<dbReference type="STRING" id="946362.F2U3W2"/>
<organism evidence="4">
    <name type="scientific">Salpingoeca rosetta (strain ATCC 50818 / BSB-021)</name>
    <dbReference type="NCBI Taxonomy" id="946362"/>
    <lineage>
        <taxon>Eukaryota</taxon>
        <taxon>Choanoflagellata</taxon>
        <taxon>Craspedida</taxon>
        <taxon>Salpingoecidae</taxon>
        <taxon>Salpingoeca</taxon>
    </lineage>
</organism>
<dbReference type="Proteomes" id="UP000007799">
    <property type="component" value="Unassembled WGS sequence"/>
</dbReference>
<accession>F2U3W2</accession>
<dbReference type="GeneID" id="16077074"/>
<dbReference type="Pfam" id="PF00450">
    <property type="entry name" value="Peptidase_S10"/>
    <property type="match status" value="1"/>
</dbReference>
<dbReference type="GO" id="GO:0006508">
    <property type="term" value="P:proteolysis"/>
    <property type="evidence" value="ECO:0007669"/>
    <property type="project" value="UniProtKB-KW"/>
</dbReference>
<dbReference type="PROSITE" id="PS00560">
    <property type="entry name" value="CARBOXYPEPT_SER_HIS"/>
    <property type="match status" value="1"/>
</dbReference>
<dbReference type="PROSITE" id="PS00131">
    <property type="entry name" value="CARBOXYPEPT_SER_SER"/>
    <property type="match status" value="1"/>
</dbReference>
<dbReference type="PANTHER" id="PTHR11802:SF201">
    <property type="entry name" value="CARBOXYPEPTIDASE"/>
    <property type="match status" value="1"/>
</dbReference>
<dbReference type="KEGG" id="sre:PTSG_02974"/>
<dbReference type="GO" id="GO:0004185">
    <property type="term" value="F:serine-type carboxypeptidase activity"/>
    <property type="evidence" value="ECO:0007669"/>
    <property type="project" value="UniProtKB-UniRule"/>
</dbReference>
<keyword evidence="2" id="KW-0121">Carboxypeptidase</keyword>
<evidence type="ECO:0000256" key="2">
    <source>
        <dbReference type="RuleBase" id="RU361156"/>
    </source>
</evidence>
<evidence type="ECO:0000313" key="3">
    <source>
        <dbReference type="EMBL" id="EGD82306.1"/>
    </source>
</evidence>
<dbReference type="InterPro" id="IPR029058">
    <property type="entry name" value="AB_hydrolase_fold"/>
</dbReference>
<dbReference type="InterPro" id="IPR001563">
    <property type="entry name" value="Peptidase_S10"/>
</dbReference>
<proteinExistence type="inferred from homology"/>
<dbReference type="InParanoid" id="F2U3W2"/>
<dbReference type="Gene3D" id="3.40.50.12670">
    <property type="match status" value="1"/>
</dbReference>